<keyword evidence="3" id="KW-1185">Reference proteome</keyword>
<feature type="region of interest" description="Disordered" evidence="1">
    <location>
        <begin position="44"/>
        <end position="70"/>
    </location>
</feature>
<protein>
    <recommendedName>
        <fullName evidence="4">Chromo domain-containing protein</fullName>
    </recommendedName>
</protein>
<organism evidence="2 3">
    <name type="scientific">Parelaphostrongylus tenuis</name>
    <name type="common">Meningeal worm</name>
    <dbReference type="NCBI Taxonomy" id="148309"/>
    <lineage>
        <taxon>Eukaryota</taxon>
        <taxon>Metazoa</taxon>
        <taxon>Ecdysozoa</taxon>
        <taxon>Nematoda</taxon>
        <taxon>Chromadorea</taxon>
        <taxon>Rhabditida</taxon>
        <taxon>Rhabditina</taxon>
        <taxon>Rhabditomorpha</taxon>
        <taxon>Strongyloidea</taxon>
        <taxon>Metastrongylidae</taxon>
        <taxon>Parelaphostrongylus</taxon>
    </lineage>
</organism>
<dbReference type="SUPFAM" id="SSF54160">
    <property type="entry name" value="Chromo domain-like"/>
    <property type="match status" value="1"/>
</dbReference>
<dbReference type="Proteomes" id="UP001196413">
    <property type="component" value="Unassembled WGS sequence"/>
</dbReference>
<comment type="caution">
    <text evidence="2">The sequence shown here is derived from an EMBL/GenBank/DDBJ whole genome shotgun (WGS) entry which is preliminary data.</text>
</comment>
<dbReference type="InterPro" id="IPR016197">
    <property type="entry name" value="Chromo-like_dom_sf"/>
</dbReference>
<evidence type="ECO:0008006" key="4">
    <source>
        <dbReference type="Google" id="ProtNLM"/>
    </source>
</evidence>
<evidence type="ECO:0000313" key="2">
    <source>
        <dbReference type="EMBL" id="KAJ1364852.1"/>
    </source>
</evidence>
<dbReference type="EMBL" id="JAHQIW010005082">
    <property type="protein sequence ID" value="KAJ1364852.1"/>
    <property type="molecule type" value="Genomic_DNA"/>
</dbReference>
<sequence>MMKSDGTYINHVKWVGYDVSWDLENFVDEDQMFCPELIKKFDSYKKQKKKRKRSQRTDLQVRKRPRRTRE</sequence>
<dbReference type="Gene3D" id="2.40.50.40">
    <property type="match status" value="1"/>
</dbReference>
<evidence type="ECO:0000256" key="1">
    <source>
        <dbReference type="SAM" id="MobiDB-lite"/>
    </source>
</evidence>
<proteinExistence type="predicted"/>
<gene>
    <name evidence="2" type="ORF">KIN20_025035</name>
</gene>
<reference evidence="2" key="1">
    <citation type="submission" date="2021-06" db="EMBL/GenBank/DDBJ databases">
        <title>Parelaphostrongylus tenuis whole genome reference sequence.</title>
        <authorList>
            <person name="Garwood T.J."/>
            <person name="Larsen P.A."/>
            <person name="Fountain-Jones N.M."/>
            <person name="Garbe J.R."/>
            <person name="Macchietto M.G."/>
            <person name="Kania S.A."/>
            <person name="Gerhold R.W."/>
            <person name="Richards J.E."/>
            <person name="Wolf T.M."/>
        </authorList>
    </citation>
    <scope>NUCLEOTIDE SEQUENCE</scope>
    <source>
        <strain evidence="2">MNPRO001-30</strain>
        <tissue evidence="2">Meninges</tissue>
    </source>
</reference>
<dbReference type="AlphaFoldDB" id="A0AAD5N8U0"/>
<evidence type="ECO:0000313" key="3">
    <source>
        <dbReference type="Proteomes" id="UP001196413"/>
    </source>
</evidence>
<name>A0AAD5N8U0_PARTN</name>
<accession>A0AAD5N8U0</accession>